<evidence type="ECO:0000313" key="1">
    <source>
        <dbReference type="EMBL" id="GCE06095.1"/>
    </source>
</evidence>
<reference evidence="2" key="1">
    <citation type="submission" date="2018-12" db="EMBL/GenBank/DDBJ databases">
        <title>Tengunoibacter tsumagoiensis gen. nov., sp. nov., Dictyobacter kobayashii sp. nov., D. alpinus sp. nov., and D. joshuensis sp. nov. and description of Dictyobacteraceae fam. nov. within the order Ktedonobacterales isolated from Tengu-no-mugimeshi.</title>
        <authorList>
            <person name="Wang C.M."/>
            <person name="Zheng Y."/>
            <person name="Sakai Y."/>
            <person name="Toyoda A."/>
            <person name="Minakuchi Y."/>
            <person name="Abe K."/>
            <person name="Yokota A."/>
            <person name="Yabe S."/>
        </authorList>
    </citation>
    <scope>NUCLEOTIDE SEQUENCE [LARGE SCALE GENOMIC DNA]</scope>
    <source>
        <strain evidence="2">S-27</strain>
    </source>
</reference>
<gene>
    <name evidence="1" type="ORF">KDAU_34240</name>
</gene>
<keyword evidence="2" id="KW-1185">Reference proteome</keyword>
<proteinExistence type="predicted"/>
<evidence type="ECO:0000313" key="2">
    <source>
        <dbReference type="Proteomes" id="UP000287224"/>
    </source>
</evidence>
<protein>
    <submittedName>
        <fullName evidence="1">Uncharacterized protein</fullName>
    </submittedName>
</protein>
<sequence length="90" mass="10462">MIVPAQARVRARTVICILVHRARMRARCTNIQIILEHRSCETSPPGVPPTAEFTRQYLEKYKEKVFVVRNNADRERLLSLLEKDSQAMLQ</sequence>
<dbReference type="EMBL" id="BIFQ01000001">
    <property type="protein sequence ID" value="GCE06095.1"/>
    <property type="molecule type" value="Genomic_DNA"/>
</dbReference>
<dbReference type="AlphaFoldDB" id="A0A401ZGT9"/>
<accession>A0A401ZGT9</accession>
<dbReference type="Proteomes" id="UP000287224">
    <property type="component" value="Unassembled WGS sequence"/>
</dbReference>
<comment type="caution">
    <text evidence="1">The sequence shown here is derived from an EMBL/GenBank/DDBJ whole genome shotgun (WGS) entry which is preliminary data.</text>
</comment>
<name>A0A401ZGT9_9CHLR</name>
<organism evidence="1 2">
    <name type="scientific">Dictyobacter aurantiacus</name>
    <dbReference type="NCBI Taxonomy" id="1936993"/>
    <lineage>
        <taxon>Bacteria</taxon>
        <taxon>Bacillati</taxon>
        <taxon>Chloroflexota</taxon>
        <taxon>Ktedonobacteria</taxon>
        <taxon>Ktedonobacterales</taxon>
        <taxon>Dictyobacteraceae</taxon>
        <taxon>Dictyobacter</taxon>
    </lineage>
</organism>